<name>A0A4Y9SJF7_9BURK</name>
<dbReference type="OrthoDB" id="8757916at2"/>
<dbReference type="AlphaFoldDB" id="A0A4Y9SJF7"/>
<protein>
    <submittedName>
        <fullName evidence="3">PEP-CTERM sorting domain-containing protein</fullName>
    </submittedName>
</protein>
<dbReference type="Proteomes" id="UP000298438">
    <property type="component" value="Unassembled WGS sequence"/>
</dbReference>
<gene>
    <name evidence="3" type="ORF">E4L96_04515</name>
</gene>
<evidence type="ECO:0000313" key="4">
    <source>
        <dbReference type="Proteomes" id="UP000298438"/>
    </source>
</evidence>
<organism evidence="3 4">
    <name type="scientific">Zemynaea arenosa</name>
    <dbReference type="NCBI Taxonomy" id="2561931"/>
    <lineage>
        <taxon>Bacteria</taxon>
        <taxon>Pseudomonadati</taxon>
        <taxon>Pseudomonadota</taxon>
        <taxon>Betaproteobacteria</taxon>
        <taxon>Burkholderiales</taxon>
        <taxon>Oxalobacteraceae</taxon>
        <taxon>Telluria group</taxon>
        <taxon>Zemynaea</taxon>
    </lineage>
</organism>
<dbReference type="InterPro" id="IPR013424">
    <property type="entry name" value="Ice-binding_C"/>
</dbReference>
<dbReference type="EMBL" id="SPVF01000067">
    <property type="protein sequence ID" value="TFW26270.1"/>
    <property type="molecule type" value="Genomic_DNA"/>
</dbReference>
<keyword evidence="1" id="KW-0732">Signal</keyword>
<evidence type="ECO:0000256" key="1">
    <source>
        <dbReference type="SAM" id="SignalP"/>
    </source>
</evidence>
<feature type="chain" id="PRO_5021247450" evidence="1">
    <location>
        <begin position="28"/>
        <end position="206"/>
    </location>
</feature>
<feature type="domain" description="Ice-binding protein C-terminal" evidence="2">
    <location>
        <begin position="181"/>
        <end position="201"/>
    </location>
</feature>
<accession>A0A4Y9SJF7</accession>
<dbReference type="NCBIfam" id="TIGR02595">
    <property type="entry name" value="PEP_CTERM"/>
    <property type="match status" value="1"/>
</dbReference>
<keyword evidence="4" id="KW-1185">Reference proteome</keyword>
<evidence type="ECO:0000313" key="3">
    <source>
        <dbReference type="EMBL" id="TFW26270.1"/>
    </source>
</evidence>
<proteinExistence type="predicted"/>
<sequence>MKERGLAWSTLLAAGSLCAALSAPAHSAIITYNFEAYDDGAVVTTLPGVSLSNAMVLRSGMSLNEIGFPPKSGAAVIIDDGAPIALSFASGVYSVAGYFNYTSGLRLDAYDSADQLLGTVFSSYLANLADGSGDPGSLPNELLSFGTGSPLIAKVVLSGDPAGYSFTLDDLTIVTADRQGVPEPGSWALLALGAACLVGSRLRWRG</sequence>
<feature type="signal peptide" evidence="1">
    <location>
        <begin position="1"/>
        <end position="27"/>
    </location>
</feature>
<evidence type="ECO:0000259" key="2">
    <source>
        <dbReference type="Pfam" id="PF07589"/>
    </source>
</evidence>
<dbReference type="Pfam" id="PF07589">
    <property type="entry name" value="PEP-CTERM"/>
    <property type="match status" value="1"/>
</dbReference>
<reference evidence="3 4" key="1">
    <citation type="submission" date="2019-03" db="EMBL/GenBank/DDBJ databases">
        <title>Draft Genome Sequence of Massilia arenosa sp. nov., a Novel Massilia Species Isolated from a Sandy-loam Maize Soil.</title>
        <authorList>
            <person name="Raths R."/>
            <person name="Peta V."/>
            <person name="Bucking H."/>
        </authorList>
    </citation>
    <scope>NUCLEOTIDE SEQUENCE [LARGE SCALE GENOMIC DNA]</scope>
    <source>
        <strain evidence="3 4">MC02</strain>
    </source>
</reference>
<dbReference type="RefSeq" id="WP_135206031.1">
    <property type="nucleotide sequence ID" value="NZ_SPVF01000067.1"/>
</dbReference>
<comment type="caution">
    <text evidence="3">The sequence shown here is derived from an EMBL/GenBank/DDBJ whole genome shotgun (WGS) entry which is preliminary data.</text>
</comment>